<accession>A0A166VID6</accession>
<feature type="region of interest" description="Disordered" evidence="1">
    <location>
        <begin position="1"/>
        <end position="66"/>
    </location>
</feature>
<proteinExistence type="predicted"/>
<reference evidence="2 3" key="1">
    <citation type="journal article" date="2016" name="Mol. Biol. Evol.">
        <title>Comparative Genomics of Early-Diverging Mushroom-Forming Fungi Provides Insights into the Origins of Lignocellulose Decay Capabilities.</title>
        <authorList>
            <person name="Nagy L.G."/>
            <person name="Riley R."/>
            <person name="Tritt A."/>
            <person name="Adam C."/>
            <person name="Daum C."/>
            <person name="Floudas D."/>
            <person name="Sun H."/>
            <person name="Yadav J.S."/>
            <person name="Pangilinan J."/>
            <person name="Larsson K.H."/>
            <person name="Matsuura K."/>
            <person name="Barry K."/>
            <person name="Labutti K."/>
            <person name="Kuo R."/>
            <person name="Ohm R.A."/>
            <person name="Bhattacharya S.S."/>
            <person name="Shirouzu T."/>
            <person name="Yoshinaga Y."/>
            <person name="Martin F.M."/>
            <person name="Grigoriev I.V."/>
            <person name="Hibbett D.S."/>
        </authorList>
    </citation>
    <scope>NUCLEOTIDE SEQUENCE [LARGE SCALE GENOMIC DNA]</scope>
    <source>
        <strain evidence="2 3">CBS 109695</strain>
    </source>
</reference>
<dbReference type="Proteomes" id="UP000076532">
    <property type="component" value="Unassembled WGS sequence"/>
</dbReference>
<evidence type="ECO:0000256" key="1">
    <source>
        <dbReference type="SAM" id="MobiDB-lite"/>
    </source>
</evidence>
<keyword evidence="3" id="KW-1185">Reference proteome</keyword>
<organism evidence="2 3">
    <name type="scientific">Athelia psychrophila</name>
    <dbReference type="NCBI Taxonomy" id="1759441"/>
    <lineage>
        <taxon>Eukaryota</taxon>
        <taxon>Fungi</taxon>
        <taxon>Dikarya</taxon>
        <taxon>Basidiomycota</taxon>
        <taxon>Agaricomycotina</taxon>
        <taxon>Agaricomycetes</taxon>
        <taxon>Agaricomycetidae</taxon>
        <taxon>Atheliales</taxon>
        <taxon>Atheliaceae</taxon>
        <taxon>Athelia</taxon>
    </lineage>
</organism>
<sequence>MVEGTGQEARDKAAFPKRTRQLRSLNHQNRQHQHRTTLRTVRSGRIPDPISPSSPSSSSSSSSSPSPKLLLANWTLAIVIPPAAPAPILRVTNPTSSISQRSIMRNTRHARVEERPTNSAPLLNRTLDNLNKLALKTVPLKTCKAGLAVMTWGNKQNSGWVVGEWASTAWTRKKTRGDLRCSRATRSSAWRGLDGQHWGEDTEIGEGGADEVSEVGDSSKGEGDVQPCRAADDEDFIGGDDDFLAGDSETQAHSELDDAKNSRSEPRHLRVQTIFDARFFDHLSNLTNMFFKVSTITASTLFAVLLLAGPVAATVVGANPVLACNGPSDPEPGTPCIYQQPNGSLVSGTCEFTAGPVTCIAN</sequence>
<evidence type="ECO:0000313" key="2">
    <source>
        <dbReference type="EMBL" id="KZP32760.1"/>
    </source>
</evidence>
<evidence type="ECO:0000313" key="3">
    <source>
        <dbReference type="Proteomes" id="UP000076532"/>
    </source>
</evidence>
<gene>
    <name evidence="2" type="ORF">FIBSPDRAFT_1036433</name>
</gene>
<feature type="region of interest" description="Disordered" evidence="1">
    <location>
        <begin position="193"/>
        <end position="228"/>
    </location>
</feature>
<feature type="compositionally biased region" description="Acidic residues" evidence="1">
    <location>
        <begin position="201"/>
        <end position="214"/>
    </location>
</feature>
<dbReference type="AlphaFoldDB" id="A0A166VID6"/>
<feature type="compositionally biased region" description="Low complexity" evidence="1">
    <location>
        <begin position="51"/>
        <end position="66"/>
    </location>
</feature>
<name>A0A166VID6_9AGAM</name>
<protein>
    <submittedName>
        <fullName evidence="2">Uncharacterized protein</fullName>
    </submittedName>
</protein>
<dbReference type="EMBL" id="KV417484">
    <property type="protein sequence ID" value="KZP32760.1"/>
    <property type="molecule type" value="Genomic_DNA"/>
</dbReference>